<feature type="domain" description="NADP-dependent oxidoreductase" evidence="4">
    <location>
        <begin position="38"/>
        <end position="284"/>
    </location>
</feature>
<dbReference type="InterPro" id="IPR023210">
    <property type="entry name" value="NADP_OxRdtase_dom"/>
</dbReference>
<dbReference type="Gene3D" id="3.20.20.100">
    <property type="entry name" value="NADP-dependent oxidoreductase domain"/>
    <property type="match status" value="1"/>
</dbReference>
<feature type="site" description="Lowers pKa of active site Tyr" evidence="3">
    <location>
        <position position="101"/>
    </location>
</feature>
<evidence type="ECO:0000313" key="5">
    <source>
        <dbReference type="EMBL" id="SDR85523.1"/>
    </source>
</evidence>
<dbReference type="AlphaFoldDB" id="A0A1H1MFG4"/>
<dbReference type="EMBL" id="LT629739">
    <property type="protein sequence ID" value="SDR85523.1"/>
    <property type="molecule type" value="Genomic_DNA"/>
</dbReference>
<accession>A0A1H1MFG4</accession>
<reference evidence="5" key="1">
    <citation type="submission" date="2016-10" db="EMBL/GenBank/DDBJ databases">
        <authorList>
            <person name="Varghese N."/>
            <person name="Submissions S."/>
        </authorList>
    </citation>
    <scope>NUCLEOTIDE SEQUENCE [LARGE SCALE GENOMIC DNA]</scope>
    <source>
        <strain evidence="5">DSM 22082</strain>
    </source>
</reference>
<proteinExistence type="predicted"/>
<feature type="active site" description="Proton donor" evidence="1">
    <location>
        <position position="76"/>
    </location>
</feature>
<dbReference type="GO" id="GO:0016491">
    <property type="term" value="F:oxidoreductase activity"/>
    <property type="evidence" value="ECO:0007669"/>
    <property type="project" value="InterPro"/>
</dbReference>
<evidence type="ECO:0000313" key="6">
    <source>
        <dbReference type="Proteomes" id="UP000199700"/>
    </source>
</evidence>
<dbReference type="InterPro" id="IPR036812">
    <property type="entry name" value="NAD(P)_OxRdtase_dom_sf"/>
</dbReference>
<name>A0A1H1MFG4_BRESA</name>
<dbReference type="PRINTS" id="PR00069">
    <property type="entry name" value="ALDKETRDTASE"/>
</dbReference>
<dbReference type="Proteomes" id="UP000199700">
    <property type="component" value="Chromosome"/>
</dbReference>
<dbReference type="SUPFAM" id="SSF51430">
    <property type="entry name" value="NAD(P)-linked oxidoreductase"/>
    <property type="match status" value="1"/>
</dbReference>
<evidence type="ECO:0000256" key="1">
    <source>
        <dbReference type="PIRSR" id="PIRSR000097-1"/>
    </source>
</evidence>
<organism evidence="5 6">
    <name type="scientific">Brevibacterium sandarakinum</name>
    <dbReference type="NCBI Taxonomy" id="629680"/>
    <lineage>
        <taxon>Bacteria</taxon>
        <taxon>Bacillati</taxon>
        <taxon>Actinomycetota</taxon>
        <taxon>Actinomycetes</taxon>
        <taxon>Micrococcales</taxon>
        <taxon>Brevibacteriaceae</taxon>
        <taxon>Brevibacterium</taxon>
    </lineage>
</organism>
<dbReference type="PANTHER" id="PTHR43638:SF3">
    <property type="entry name" value="ALDEHYDE REDUCTASE"/>
    <property type="match status" value="1"/>
</dbReference>
<gene>
    <name evidence="5" type="ORF">SAMN04489751_0639</name>
</gene>
<feature type="binding site" evidence="2">
    <location>
        <position position="134"/>
    </location>
    <ligand>
        <name>substrate</name>
    </ligand>
</feature>
<dbReference type="Pfam" id="PF00248">
    <property type="entry name" value="Aldo_ket_red"/>
    <property type="match status" value="1"/>
</dbReference>
<dbReference type="STRING" id="629680.SAMN04489751_0639"/>
<dbReference type="PIRSF" id="PIRSF000097">
    <property type="entry name" value="AKR"/>
    <property type="match status" value="1"/>
</dbReference>
<dbReference type="InterPro" id="IPR020471">
    <property type="entry name" value="AKR"/>
</dbReference>
<dbReference type="PANTHER" id="PTHR43638">
    <property type="entry name" value="OXIDOREDUCTASE, ALDO/KETO REDUCTASE FAMILY PROTEIN"/>
    <property type="match status" value="1"/>
</dbReference>
<protein>
    <submittedName>
        <fullName evidence="5">Aldo/keto reductase</fullName>
    </submittedName>
</protein>
<keyword evidence="6" id="KW-1185">Reference proteome</keyword>
<sequence length="297" mass="32356">MCRSSHMTPRVQQRPRLDYDDRMIPTTTLADGTTLPLLGQGTWHIGDEPERRKTEIASLREGIELGMTLVDTAEMYGSGRSESLVGEAIASVRDEVFLVDKVLPTNASESGTIEACERSLAVLGTERIDLYLLHWPGAHPVDDTIAAFDRLRDRGLIGAWGVSNFDPAEIGALSSAPLVNQILLNPSRRGPEFDLLPNHRSSRPHITTMAYSPVEQGRLLDDPTLAEVADRHEATTAQILLAWAIRSGDVIAIPKASTPEHVRANAEAAELDLTSRDFADIDSAFPAPTAPTPLEVI</sequence>
<evidence type="ECO:0000259" key="4">
    <source>
        <dbReference type="Pfam" id="PF00248"/>
    </source>
</evidence>
<evidence type="ECO:0000256" key="2">
    <source>
        <dbReference type="PIRSR" id="PIRSR000097-2"/>
    </source>
</evidence>
<evidence type="ECO:0000256" key="3">
    <source>
        <dbReference type="PIRSR" id="PIRSR000097-3"/>
    </source>
</evidence>